<dbReference type="PROSITE" id="PS51371">
    <property type="entry name" value="CBS"/>
    <property type="match status" value="2"/>
</dbReference>
<name>A0A0E0GZS3_ORYNI</name>
<dbReference type="PANTHER" id="PTHR13780">
    <property type="entry name" value="AMP-ACTIVATED PROTEIN KINASE, GAMMA REGULATORY SUBUNIT"/>
    <property type="match status" value="1"/>
</dbReference>
<dbReference type="Proteomes" id="UP000006591">
    <property type="component" value="Chromosome 4"/>
</dbReference>
<evidence type="ECO:0000256" key="1">
    <source>
        <dbReference type="ARBA" id="ARBA00022737"/>
    </source>
</evidence>
<dbReference type="InterPro" id="IPR050511">
    <property type="entry name" value="AMPK_gamma/SDS23_families"/>
</dbReference>
<feature type="domain" description="CBS" evidence="4">
    <location>
        <begin position="265"/>
        <end position="324"/>
    </location>
</feature>
<evidence type="ECO:0000259" key="4">
    <source>
        <dbReference type="PROSITE" id="PS51371"/>
    </source>
</evidence>
<reference evidence="5" key="1">
    <citation type="submission" date="2015-04" db="UniProtKB">
        <authorList>
            <consortium name="EnsemblPlants"/>
        </authorList>
    </citation>
    <scope>IDENTIFICATION</scope>
    <source>
        <strain evidence="5">SL10</strain>
    </source>
</reference>
<accession>A0A0E0GZS3</accession>
<organism evidence="5">
    <name type="scientific">Oryza nivara</name>
    <name type="common">Indian wild rice</name>
    <name type="synonym">Oryza sativa f. spontanea</name>
    <dbReference type="NCBI Taxonomy" id="4536"/>
    <lineage>
        <taxon>Eukaryota</taxon>
        <taxon>Viridiplantae</taxon>
        <taxon>Streptophyta</taxon>
        <taxon>Embryophyta</taxon>
        <taxon>Tracheophyta</taxon>
        <taxon>Spermatophyta</taxon>
        <taxon>Magnoliopsida</taxon>
        <taxon>Liliopsida</taxon>
        <taxon>Poales</taxon>
        <taxon>Poaceae</taxon>
        <taxon>BOP clade</taxon>
        <taxon>Oryzoideae</taxon>
        <taxon>Oryzeae</taxon>
        <taxon>Oryzinae</taxon>
        <taxon>Oryza</taxon>
    </lineage>
</organism>
<evidence type="ECO:0000313" key="6">
    <source>
        <dbReference type="Proteomes" id="UP000006591"/>
    </source>
</evidence>
<dbReference type="InterPro" id="IPR046342">
    <property type="entry name" value="CBS_dom_sf"/>
</dbReference>
<dbReference type="PANTHER" id="PTHR13780:SF36">
    <property type="entry name" value="CBS DOMAIN-CONTAINING PROTEIN"/>
    <property type="match status" value="1"/>
</dbReference>
<evidence type="ECO:0000256" key="3">
    <source>
        <dbReference type="PROSITE-ProRule" id="PRU00703"/>
    </source>
</evidence>
<reference evidence="5" key="2">
    <citation type="submission" date="2018-04" db="EMBL/GenBank/DDBJ databases">
        <title>OnivRS2 (Oryza nivara Reference Sequence Version 2).</title>
        <authorList>
            <person name="Zhang J."/>
            <person name="Kudrna D."/>
            <person name="Lee S."/>
            <person name="Talag J."/>
            <person name="Rajasekar S."/>
            <person name="Welchert J."/>
            <person name="Hsing Y.-I."/>
            <person name="Wing R.A."/>
        </authorList>
    </citation>
    <scope>NUCLEOTIDE SEQUENCE [LARGE SCALE GENOMIC DNA]</scope>
    <source>
        <strain evidence="5">SL10</strain>
    </source>
</reference>
<dbReference type="OMA" id="VRQQDYK"/>
<dbReference type="InterPro" id="IPR000644">
    <property type="entry name" value="CBS_dom"/>
</dbReference>
<dbReference type="SMART" id="SM00116">
    <property type="entry name" value="CBS"/>
    <property type="match status" value="4"/>
</dbReference>
<proteinExistence type="predicted"/>
<dbReference type="AlphaFoldDB" id="A0A0E0GZS3"/>
<keyword evidence="2 3" id="KW-0129">CBS domain</keyword>
<evidence type="ECO:0000256" key="2">
    <source>
        <dbReference type="ARBA" id="ARBA00023122"/>
    </source>
</evidence>
<feature type="domain" description="CBS" evidence="4">
    <location>
        <begin position="348"/>
        <end position="409"/>
    </location>
</feature>
<dbReference type="Pfam" id="PF00571">
    <property type="entry name" value="CBS"/>
    <property type="match status" value="2"/>
</dbReference>
<dbReference type="Gene3D" id="3.10.580.10">
    <property type="entry name" value="CBS-domain"/>
    <property type="match status" value="2"/>
</dbReference>
<dbReference type="SUPFAM" id="SSF54631">
    <property type="entry name" value="CBS-domain pair"/>
    <property type="match status" value="2"/>
</dbReference>
<keyword evidence="6" id="KW-1185">Reference proteome</keyword>
<evidence type="ECO:0000313" key="5">
    <source>
        <dbReference type="EnsemblPlants" id="ONIVA04G07900.1"/>
    </source>
</evidence>
<dbReference type="CDD" id="cd02205">
    <property type="entry name" value="CBS_pair_SF"/>
    <property type="match status" value="1"/>
</dbReference>
<keyword evidence="1" id="KW-0677">Repeat</keyword>
<protein>
    <recommendedName>
        <fullName evidence="4">CBS domain-containing protein</fullName>
    </recommendedName>
</protein>
<dbReference type="HOGENOM" id="CLU_036145_0_0_1"/>
<dbReference type="eggNOG" id="KOG1764">
    <property type="taxonomic scope" value="Eukaryota"/>
</dbReference>
<sequence length="493" mass="54677">MEMESPRSPEAEIGHRVEDLWEVAEPQLSPSEKLNSCFEDIAVASFPRPLGSQVIEIPSNASLADTVEILSKNKILSAPIRNVDAPEDASWIDKYIGIVEFAGIAMWLLYQSEAAANGTAGSAVGSPVANLVSRLGSFTFRRTSSGRVETTTDPESDETASVGGSFFETLTSSEFYKNTKVGDISGSFRWAPFLALQTSDTFLTMLLLLSKYRMKSLPVVDIGGDKIENIITQSSVVHMLAECVGLPWFESWGTKKLSELGLPLMKPCKLVKVNEDQPVLKAFQLMREKGVGGLPVMDTSGTKAIGNISIRDVQYLLTAPNIYKDYRTITAKDFLTAVRQHLQEQHEASPLLGSVITCRRDDEVKDIILKLDSEKIHRIYVIDDKGNTEGVITLRDIISKLVHEPRHYFGDFFDGVVPLPPNSTCQKTVKEYRSGSLFLQPIGSILVRMPKCVHPLKCLETVTREKQKQTRTPGFCSNQFSVSKTWIFCRNCA</sequence>
<dbReference type="EnsemblPlants" id="ONIVA04G07900.1">
    <property type="protein sequence ID" value="ONIVA04G07900.1"/>
    <property type="gene ID" value="ONIVA04G07900"/>
</dbReference>
<dbReference type="STRING" id="4536.A0A0E0GZS3"/>
<dbReference type="Gramene" id="ONIVA04G07900.1">
    <property type="protein sequence ID" value="ONIVA04G07900.1"/>
    <property type="gene ID" value="ONIVA04G07900"/>
</dbReference>